<dbReference type="Proteomes" id="UP000603865">
    <property type="component" value="Unassembled WGS sequence"/>
</dbReference>
<protein>
    <recommendedName>
        <fullName evidence="5">Bacterial type II secretion system protein E domain-containing protein</fullName>
    </recommendedName>
</protein>
<name>A0A918C874_9DEIO</name>
<evidence type="ECO:0000256" key="1">
    <source>
        <dbReference type="ARBA" id="ARBA00006611"/>
    </source>
</evidence>
<dbReference type="EMBL" id="BMQL01000011">
    <property type="protein sequence ID" value="GGR10106.1"/>
    <property type="molecule type" value="Genomic_DNA"/>
</dbReference>
<keyword evidence="2" id="KW-0547">Nucleotide-binding</keyword>
<reference evidence="6" key="2">
    <citation type="submission" date="2020-09" db="EMBL/GenBank/DDBJ databases">
        <authorList>
            <person name="Sun Q."/>
            <person name="Ohkuma M."/>
        </authorList>
    </citation>
    <scope>NUCLEOTIDE SEQUENCE</scope>
    <source>
        <strain evidence="6">JCM 31311</strain>
    </source>
</reference>
<organism evidence="6 7">
    <name type="scientific">Deinococcus ruber</name>
    <dbReference type="NCBI Taxonomy" id="1848197"/>
    <lineage>
        <taxon>Bacteria</taxon>
        <taxon>Thermotogati</taxon>
        <taxon>Deinococcota</taxon>
        <taxon>Deinococci</taxon>
        <taxon>Deinococcales</taxon>
        <taxon>Deinococcaceae</taxon>
        <taxon>Deinococcus</taxon>
    </lineage>
</organism>
<proteinExistence type="inferred from homology"/>
<dbReference type="InterPro" id="IPR027417">
    <property type="entry name" value="P-loop_NTPase"/>
</dbReference>
<dbReference type="Pfam" id="PF05157">
    <property type="entry name" value="MshEN"/>
    <property type="match status" value="1"/>
</dbReference>
<evidence type="ECO:0000313" key="7">
    <source>
        <dbReference type="Proteomes" id="UP000603865"/>
    </source>
</evidence>
<keyword evidence="7" id="KW-1185">Reference proteome</keyword>
<dbReference type="SMART" id="SM00382">
    <property type="entry name" value="AAA"/>
    <property type="match status" value="1"/>
</dbReference>
<feature type="region of interest" description="Disordered" evidence="4">
    <location>
        <begin position="249"/>
        <end position="279"/>
    </location>
</feature>
<dbReference type="AlphaFoldDB" id="A0A918C874"/>
<dbReference type="InterPro" id="IPR037257">
    <property type="entry name" value="T2SS_E_N_sf"/>
</dbReference>
<evidence type="ECO:0000256" key="2">
    <source>
        <dbReference type="ARBA" id="ARBA00022741"/>
    </source>
</evidence>
<dbReference type="GO" id="GO:0005886">
    <property type="term" value="C:plasma membrane"/>
    <property type="evidence" value="ECO:0007669"/>
    <property type="project" value="TreeGrafter"/>
</dbReference>
<dbReference type="Gene3D" id="3.30.450.90">
    <property type="match status" value="1"/>
</dbReference>
<dbReference type="Gene3D" id="3.40.50.300">
    <property type="entry name" value="P-loop containing nucleotide triphosphate hydrolases"/>
    <property type="match status" value="1"/>
</dbReference>
<dbReference type="RefSeq" id="WP_189090599.1">
    <property type="nucleotide sequence ID" value="NZ_BMQL01000011.1"/>
</dbReference>
<accession>A0A918C874</accession>
<dbReference type="SUPFAM" id="SSF160246">
    <property type="entry name" value="EspE N-terminal domain-like"/>
    <property type="match status" value="1"/>
</dbReference>
<dbReference type="GO" id="GO:0005524">
    <property type="term" value="F:ATP binding"/>
    <property type="evidence" value="ECO:0007669"/>
    <property type="project" value="UniProtKB-KW"/>
</dbReference>
<sequence>MTTQAPNRNLHPRELQLLDALEHQGTLTKRDLLTLRTSYLRAGSIYTSLLPLLRERGYPEEQLASALRTMGIQLGGEGATPDPLHPLVIEQNVPYLPPEEITLTEKIARTLTFDKAADALIHLGTALTDEQYQTPEIEKLLLAQGVIDEETYSRAGALWKGLDFIDLRRTPPNPQVRSAISENIITTQSVIPFTMDDGVLVVAASDPTIMLVRNMIEDQTGERPRMVLAPPSQIRAHIEATYERDRAMSALKDESNLREESKRQRTSQEDILQGGSADNSAVSNFVDQMLREASVQNASDIHIQPTAGETVIRLRIDGLLTHYKDVPKNMHRAIVNRIRSMGGLNNAHERKPQDAVIRYRDRGLEFNLRCNIVPLPHGGKVALRLARPPSSIPTLDHADLSEANLRAAEWALQQSNGMIVMSGPTGSGKTVFSHTMIQHINHPDIAIFTIENPIEIEMPGLIQIQINPEVPNEELRTDYPDILRALLRQDPDVIMIGEVRDLITARTAVQAAQTGHLMITTIHSNSAAGVITRLIDMGIETFNLSASLRLLIAQRLAGRPCPDCRTKITTPAHLFDSIGGGPATITETTGRMGGSHDTQTPICPTCKGSGVSGRIAIHEMIRVTPRIEQAIRDRAGEQQIEQLARKDGFSTLWEDGLRKIRNGETTLRLLSAIHSGEETPVAAHAVPSSLPA</sequence>
<feature type="domain" description="Bacterial type II secretion system protein E" evidence="5">
    <location>
        <begin position="487"/>
        <end position="501"/>
    </location>
</feature>
<dbReference type="InterPro" id="IPR007831">
    <property type="entry name" value="T2SS_GspE_N"/>
</dbReference>
<keyword evidence="3" id="KW-0067">ATP-binding</keyword>
<dbReference type="Pfam" id="PF00437">
    <property type="entry name" value="T2SSE"/>
    <property type="match status" value="1"/>
</dbReference>
<dbReference type="InterPro" id="IPR003593">
    <property type="entry name" value="AAA+_ATPase"/>
</dbReference>
<feature type="compositionally biased region" description="Basic and acidic residues" evidence="4">
    <location>
        <begin position="249"/>
        <end position="268"/>
    </location>
</feature>
<dbReference type="PANTHER" id="PTHR30258">
    <property type="entry name" value="TYPE II SECRETION SYSTEM PROTEIN GSPE-RELATED"/>
    <property type="match status" value="1"/>
</dbReference>
<gene>
    <name evidence="6" type="ORF">GCM10008957_23640</name>
</gene>
<evidence type="ECO:0000256" key="4">
    <source>
        <dbReference type="SAM" id="MobiDB-lite"/>
    </source>
</evidence>
<dbReference type="Gene3D" id="3.30.300.160">
    <property type="entry name" value="Type II secretion system, protein E, N-terminal domain"/>
    <property type="match status" value="1"/>
</dbReference>
<dbReference type="PROSITE" id="PS00662">
    <property type="entry name" value="T2SP_E"/>
    <property type="match status" value="1"/>
</dbReference>
<evidence type="ECO:0000259" key="5">
    <source>
        <dbReference type="PROSITE" id="PS00662"/>
    </source>
</evidence>
<evidence type="ECO:0000256" key="3">
    <source>
        <dbReference type="ARBA" id="ARBA00022840"/>
    </source>
</evidence>
<reference evidence="6" key="1">
    <citation type="journal article" date="2014" name="Int. J. Syst. Evol. Microbiol.">
        <title>Complete genome sequence of Corynebacterium casei LMG S-19264T (=DSM 44701T), isolated from a smear-ripened cheese.</title>
        <authorList>
            <consortium name="US DOE Joint Genome Institute (JGI-PGF)"/>
            <person name="Walter F."/>
            <person name="Albersmeier A."/>
            <person name="Kalinowski J."/>
            <person name="Ruckert C."/>
        </authorList>
    </citation>
    <scope>NUCLEOTIDE SEQUENCE</scope>
    <source>
        <strain evidence="6">JCM 31311</strain>
    </source>
</reference>
<dbReference type="CDD" id="cd01129">
    <property type="entry name" value="PulE-GspE-like"/>
    <property type="match status" value="1"/>
</dbReference>
<comment type="caution">
    <text evidence="6">The sequence shown here is derived from an EMBL/GenBank/DDBJ whole genome shotgun (WGS) entry which is preliminary data.</text>
</comment>
<comment type="similarity">
    <text evidence="1">Belongs to the GSP E family.</text>
</comment>
<dbReference type="InterPro" id="IPR001482">
    <property type="entry name" value="T2SS/T4SS_dom"/>
</dbReference>
<evidence type="ECO:0000313" key="6">
    <source>
        <dbReference type="EMBL" id="GGR10106.1"/>
    </source>
</evidence>
<dbReference type="PANTHER" id="PTHR30258:SF3">
    <property type="entry name" value="SLL1921 PROTEIN"/>
    <property type="match status" value="1"/>
</dbReference>
<dbReference type="SUPFAM" id="SSF52540">
    <property type="entry name" value="P-loop containing nucleoside triphosphate hydrolases"/>
    <property type="match status" value="1"/>
</dbReference>
<dbReference type="GO" id="GO:0016887">
    <property type="term" value="F:ATP hydrolysis activity"/>
    <property type="evidence" value="ECO:0007669"/>
    <property type="project" value="TreeGrafter"/>
</dbReference>